<feature type="transmembrane region" description="Helical" evidence="1">
    <location>
        <begin position="59"/>
        <end position="80"/>
    </location>
</feature>
<keyword evidence="3" id="KW-1185">Reference proteome</keyword>
<dbReference type="EMBL" id="LYDR01000072">
    <property type="protein sequence ID" value="ODA31957.1"/>
    <property type="molecule type" value="Genomic_DNA"/>
</dbReference>
<dbReference type="RefSeq" id="WP_068847732.1">
    <property type="nucleotide sequence ID" value="NZ_LYDR01000072.1"/>
</dbReference>
<name>A0A1C3EFC1_9PLAN</name>
<feature type="transmembrane region" description="Helical" evidence="1">
    <location>
        <begin position="34"/>
        <end position="53"/>
    </location>
</feature>
<reference evidence="2 3" key="1">
    <citation type="submission" date="2016-05" db="EMBL/GenBank/DDBJ databases">
        <title>Genomic and physiological characterization of Planctopirus sp. isolated from fresh water lake.</title>
        <authorList>
            <person name="Subhash Y."/>
            <person name="Ramana C."/>
        </authorList>
    </citation>
    <scope>NUCLEOTIDE SEQUENCE [LARGE SCALE GENOMIC DNA]</scope>
    <source>
        <strain evidence="2 3">JC280</strain>
    </source>
</reference>
<protein>
    <recommendedName>
        <fullName evidence="4">DUF2306 domain-containing protein</fullName>
    </recommendedName>
</protein>
<evidence type="ECO:0008006" key="4">
    <source>
        <dbReference type="Google" id="ProtNLM"/>
    </source>
</evidence>
<dbReference type="STRING" id="1841610.A6X21_22065"/>
<evidence type="ECO:0000313" key="3">
    <source>
        <dbReference type="Proteomes" id="UP000094828"/>
    </source>
</evidence>
<dbReference type="AlphaFoldDB" id="A0A1C3EFC1"/>
<keyword evidence="1" id="KW-0472">Membrane</keyword>
<feature type="transmembrane region" description="Helical" evidence="1">
    <location>
        <begin position="92"/>
        <end position="113"/>
    </location>
</feature>
<evidence type="ECO:0000256" key="1">
    <source>
        <dbReference type="SAM" id="Phobius"/>
    </source>
</evidence>
<feature type="transmembrane region" description="Helical" evidence="1">
    <location>
        <begin position="128"/>
        <end position="149"/>
    </location>
</feature>
<evidence type="ECO:0000313" key="2">
    <source>
        <dbReference type="EMBL" id="ODA31957.1"/>
    </source>
</evidence>
<gene>
    <name evidence="2" type="ORF">A6X21_22065</name>
</gene>
<accession>A0A1C3EFC1</accession>
<dbReference type="OrthoDB" id="122197at2"/>
<comment type="caution">
    <text evidence="2">The sequence shown here is derived from an EMBL/GenBank/DDBJ whole genome shotgun (WGS) entry which is preliminary data.</text>
</comment>
<proteinExistence type="predicted"/>
<keyword evidence="1" id="KW-0812">Transmembrane</keyword>
<organism evidence="2 3">
    <name type="scientific">Planctopirus hydrillae</name>
    <dbReference type="NCBI Taxonomy" id="1841610"/>
    <lineage>
        <taxon>Bacteria</taxon>
        <taxon>Pseudomonadati</taxon>
        <taxon>Planctomycetota</taxon>
        <taxon>Planctomycetia</taxon>
        <taxon>Planctomycetales</taxon>
        <taxon>Planctomycetaceae</taxon>
        <taxon>Planctopirus</taxon>
    </lineage>
</organism>
<dbReference type="Proteomes" id="UP000094828">
    <property type="component" value="Unassembled WGS sequence"/>
</dbReference>
<feature type="transmembrane region" description="Helical" evidence="1">
    <location>
        <begin position="6"/>
        <end position="27"/>
    </location>
</feature>
<sequence length="166" mass="18009">MSVMLVFHVGISLVGVVAGFVVAQGFLSNRLQKGWNALFLATTIATSVSGFLLPADRFLPSHAFGIISLVVLGLALLARYVKHEAGRWRATYRVNALIAFYLNLFVLIVQMFLKIPFLKALAPTQTELPFALAQLALLVAFLVVTVLALKSSRNQSVPNVVTQVVA</sequence>
<keyword evidence="1" id="KW-1133">Transmembrane helix</keyword>